<gene>
    <name evidence="1" type="ORF">BN851_0089910</name>
</gene>
<protein>
    <submittedName>
        <fullName evidence="1">WGS project CBMG000000000 data, contig CS5907-c001808</fullName>
    </submittedName>
</protein>
<comment type="caution">
    <text evidence="1">The sequence shown here is derived from an EMBL/GenBank/DDBJ whole genome shotgun (WGS) entry which is preliminary data.</text>
</comment>
<proteinExistence type="predicted"/>
<evidence type="ECO:0000313" key="1">
    <source>
        <dbReference type="EMBL" id="CEG03692.1"/>
    </source>
</evidence>
<organism evidence="1">
    <name type="scientific">Fusarium acuminatum CS5907</name>
    <dbReference type="NCBI Taxonomy" id="1318461"/>
    <lineage>
        <taxon>Eukaryota</taxon>
        <taxon>Fungi</taxon>
        <taxon>Dikarya</taxon>
        <taxon>Ascomycota</taxon>
        <taxon>Pezizomycotina</taxon>
        <taxon>Sordariomycetes</taxon>
        <taxon>Hypocreomycetidae</taxon>
        <taxon>Hypocreales</taxon>
        <taxon>Nectriaceae</taxon>
        <taxon>Fusarium</taxon>
        <taxon>Fusarium tricinctum species complex</taxon>
    </lineage>
</organism>
<reference evidence="1" key="1">
    <citation type="submission" date="2013-05" db="EMBL/GenBank/DDBJ databases">
        <title>Draft genome sequences of six wheat associated Fusarium spp. isolates.</title>
        <authorList>
            <person name="Moolhuijzen P.M."/>
            <person name="Manners J.M."/>
            <person name="Wilcox S."/>
            <person name="Bellgard M.I."/>
            <person name="Gardiner D.M."/>
        </authorList>
    </citation>
    <scope>NUCLEOTIDE SEQUENCE</scope>
    <source>
        <strain evidence="1">CS5907</strain>
    </source>
</reference>
<dbReference type="AlphaFoldDB" id="A0A090MFF9"/>
<accession>A0A090MFF9</accession>
<name>A0A090MFF9_9HYPO</name>
<dbReference type="EMBL" id="CBMG010001804">
    <property type="protein sequence ID" value="CEG03692.1"/>
    <property type="molecule type" value="Genomic_DNA"/>
</dbReference>
<sequence>MRNFNIVFHHIRTDEVSQALIANVNALGSSAFQYTQNAKGFYPVVVLARMALYWDGRTEDYLCPGRKGKGFGQLSLKSPWIGFLMAGDGTDKAGVDKNSWSRRMELEHKSLPPAAGACVHCHCQGGQSLMGVSVPGDSLSR</sequence>